<gene>
    <name evidence="5" type="ORF">PBRASI_LOCUS8742</name>
</gene>
<dbReference type="InterPro" id="IPR005290">
    <property type="entry name" value="Ribosomal_uS15_bac-type"/>
</dbReference>
<dbReference type="Gene3D" id="1.10.287.10">
    <property type="entry name" value="S15/NS1, RNA-binding"/>
    <property type="match status" value="1"/>
</dbReference>
<dbReference type="HAMAP" id="MF_01343_B">
    <property type="entry name" value="Ribosomal_uS15_B"/>
    <property type="match status" value="1"/>
</dbReference>
<evidence type="ECO:0000256" key="3">
    <source>
        <dbReference type="ARBA" id="ARBA00023274"/>
    </source>
</evidence>
<dbReference type="GO" id="GO:0005840">
    <property type="term" value="C:ribosome"/>
    <property type="evidence" value="ECO:0007669"/>
    <property type="project" value="UniProtKB-KW"/>
</dbReference>
<organism evidence="5 6">
    <name type="scientific">Paraglomus brasilianum</name>
    <dbReference type="NCBI Taxonomy" id="144538"/>
    <lineage>
        <taxon>Eukaryota</taxon>
        <taxon>Fungi</taxon>
        <taxon>Fungi incertae sedis</taxon>
        <taxon>Mucoromycota</taxon>
        <taxon>Glomeromycotina</taxon>
        <taxon>Glomeromycetes</taxon>
        <taxon>Paraglomerales</taxon>
        <taxon>Paraglomeraceae</taxon>
        <taxon>Paraglomus</taxon>
    </lineage>
</organism>
<dbReference type="Proteomes" id="UP000789739">
    <property type="component" value="Unassembled WGS sequence"/>
</dbReference>
<dbReference type="EMBL" id="CAJVPI010001642">
    <property type="protein sequence ID" value="CAG8621605.1"/>
    <property type="molecule type" value="Genomic_DNA"/>
</dbReference>
<dbReference type="SUPFAM" id="SSF47060">
    <property type="entry name" value="S15/NS1 RNA-binding domain"/>
    <property type="match status" value="1"/>
</dbReference>
<dbReference type="PANTHER" id="PTHR23321">
    <property type="entry name" value="RIBOSOMAL PROTEIN S15, BACTERIAL AND ORGANELLAR"/>
    <property type="match status" value="1"/>
</dbReference>
<dbReference type="GO" id="GO:0003735">
    <property type="term" value="F:structural constituent of ribosome"/>
    <property type="evidence" value="ECO:0007669"/>
    <property type="project" value="InterPro"/>
</dbReference>
<dbReference type="GO" id="GO:0006412">
    <property type="term" value="P:translation"/>
    <property type="evidence" value="ECO:0007669"/>
    <property type="project" value="InterPro"/>
</dbReference>
<dbReference type="InterPro" id="IPR000589">
    <property type="entry name" value="Ribosomal_uS15"/>
</dbReference>
<evidence type="ECO:0000256" key="2">
    <source>
        <dbReference type="ARBA" id="ARBA00022980"/>
    </source>
</evidence>
<comment type="similarity">
    <text evidence="1 4">Belongs to the universal ribosomal protein uS15 family.</text>
</comment>
<comment type="caution">
    <text evidence="5">The sequence shown here is derived from an EMBL/GenBank/DDBJ whole genome shotgun (WGS) entry which is preliminary data.</text>
</comment>
<dbReference type="OrthoDB" id="441444at2759"/>
<reference evidence="5" key="1">
    <citation type="submission" date="2021-06" db="EMBL/GenBank/DDBJ databases">
        <authorList>
            <person name="Kallberg Y."/>
            <person name="Tangrot J."/>
            <person name="Rosling A."/>
        </authorList>
    </citation>
    <scope>NUCLEOTIDE SEQUENCE</scope>
    <source>
        <strain evidence="5">BR232B</strain>
    </source>
</reference>
<name>A0A9N9D3Y5_9GLOM</name>
<keyword evidence="3 4" id="KW-0687">Ribonucleoprotein</keyword>
<evidence type="ECO:0000313" key="5">
    <source>
        <dbReference type="EMBL" id="CAG8621605.1"/>
    </source>
</evidence>
<proteinExistence type="inferred from homology"/>
<dbReference type="GO" id="GO:1990904">
    <property type="term" value="C:ribonucleoprotein complex"/>
    <property type="evidence" value="ECO:0007669"/>
    <property type="project" value="UniProtKB-KW"/>
</dbReference>
<protein>
    <submittedName>
        <fullName evidence="5">6154_t:CDS:1</fullName>
    </submittedName>
</protein>
<dbReference type="CDD" id="cd00353">
    <property type="entry name" value="Ribosomal_S15p_S13e"/>
    <property type="match status" value="1"/>
</dbReference>
<dbReference type="PANTHER" id="PTHR23321:SF26">
    <property type="entry name" value="SMALL RIBOSOMAL SUBUNIT PROTEIN US15M"/>
    <property type="match status" value="1"/>
</dbReference>
<dbReference type="Pfam" id="PF00312">
    <property type="entry name" value="Ribosomal_S15"/>
    <property type="match status" value="1"/>
</dbReference>
<keyword evidence="6" id="KW-1185">Reference proteome</keyword>
<dbReference type="GO" id="GO:0005737">
    <property type="term" value="C:cytoplasm"/>
    <property type="evidence" value="ECO:0007669"/>
    <property type="project" value="UniProtKB-ARBA"/>
</dbReference>
<evidence type="ECO:0000256" key="4">
    <source>
        <dbReference type="RuleBase" id="RU003919"/>
    </source>
</evidence>
<evidence type="ECO:0000313" key="6">
    <source>
        <dbReference type="Proteomes" id="UP000789739"/>
    </source>
</evidence>
<dbReference type="SMART" id="SM01387">
    <property type="entry name" value="Ribosomal_S15"/>
    <property type="match status" value="1"/>
</dbReference>
<dbReference type="InterPro" id="IPR009068">
    <property type="entry name" value="uS15_NS1_RNA-bd_sf"/>
</dbReference>
<accession>A0A9N9D3Y5</accession>
<evidence type="ECO:0000256" key="1">
    <source>
        <dbReference type="ARBA" id="ARBA00008434"/>
    </source>
</evidence>
<sequence length="253" mass="28888">MLSLCRRILPLDAGSRVIGARAFHATPALFKRRPIIKKKKHQAAKAARREEEAASLPNVIAGISTPFTQSLLRPEAVYQSAMDASNVESMSTPTLPWMNAHFLDQEAEKVLFETTPEAVAYSRIDPTIGVDQQKEREEEKVKALKNVIGLHNASAKGIMLCNKQMAIKEFSRTEGDTGSPEVQAALCTVRILNLYEHVQTHRKDKHNYRQLRIMVHKRQKTLKYLKKLDLERYFNCLKRLGLDQRIIEREIVM</sequence>
<dbReference type="NCBIfam" id="TIGR00952">
    <property type="entry name" value="S15_bact"/>
    <property type="match status" value="1"/>
</dbReference>
<keyword evidence="2 4" id="KW-0689">Ribosomal protein</keyword>
<dbReference type="AlphaFoldDB" id="A0A9N9D3Y5"/>